<dbReference type="RefSeq" id="XP_045957779.1">
    <property type="nucleotide sequence ID" value="XM_046105955.1"/>
</dbReference>
<evidence type="ECO:0000313" key="1">
    <source>
        <dbReference type="EMBL" id="KAH6653502.1"/>
    </source>
</evidence>
<name>A0A9P8UJS8_9PEZI</name>
<proteinExistence type="predicted"/>
<organism evidence="1 2">
    <name type="scientific">Truncatella angustata</name>
    <dbReference type="NCBI Taxonomy" id="152316"/>
    <lineage>
        <taxon>Eukaryota</taxon>
        <taxon>Fungi</taxon>
        <taxon>Dikarya</taxon>
        <taxon>Ascomycota</taxon>
        <taxon>Pezizomycotina</taxon>
        <taxon>Sordariomycetes</taxon>
        <taxon>Xylariomycetidae</taxon>
        <taxon>Amphisphaeriales</taxon>
        <taxon>Sporocadaceae</taxon>
        <taxon>Truncatella</taxon>
    </lineage>
</organism>
<accession>A0A9P8UJS8</accession>
<reference evidence="1" key="1">
    <citation type="journal article" date="2021" name="Nat. Commun.">
        <title>Genetic determinants of endophytism in the Arabidopsis root mycobiome.</title>
        <authorList>
            <person name="Mesny F."/>
            <person name="Miyauchi S."/>
            <person name="Thiergart T."/>
            <person name="Pickel B."/>
            <person name="Atanasova L."/>
            <person name="Karlsson M."/>
            <person name="Huettel B."/>
            <person name="Barry K.W."/>
            <person name="Haridas S."/>
            <person name="Chen C."/>
            <person name="Bauer D."/>
            <person name="Andreopoulos W."/>
            <person name="Pangilinan J."/>
            <person name="LaButti K."/>
            <person name="Riley R."/>
            <person name="Lipzen A."/>
            <person name="Clum A."/>
            <person name="Drula E."/>
            <person name="Henrissat B."/>
            <person name="Kohler A."/>
            <person name="Grigoriev I.V."/>
            <person name="Martin F.M."/>
            <person name="Hacquard S."/>
        </authorList>
    </citation>
    <scope>NUCLEOTIDE SEQUENCE</scope>
    <source>
        <strain evidence="1">MPI-SDFR-AT-0073</strain>
    </source>
</reference>
<dbReference type="AlphaFoldDB" id="A0A9P8UJS8"/>
<dbReference type="Proteomes" id="UP000758603">
    <property type="component" value="Unassembled WGS sequence"/>
</dbReference>
<evidence type="ECO:0000313" key="2">
    <source>
        <dbReference type="Proteomes" id="UP000758603"/>
    </source>
</evidence>
<keyword evidence="2" id="KW-1185">Reference proteome</keyword>
<dbReference type="OrthoDB" id="5424532at2759"/>
<dbReference type="EMBL" id="JAGPXC010000005">
    <property type="protein sequence ID" value="KAH6653502.1"/>
    <property type="molecule type" value="Genomic_DNA"/>
</dbReference>
<comment type="caution">
    <text evidence="1">The sequence shown here is derived from an EMBL/GenBank/DDBJ whole genome shotgun (WGS) entry which is preliminary data.</text>
</comment>
<gene>
    <name evidence="1" type="ORF">BKA67DRAFT_647360</name>
</gene>
<dbReference type="GeneID" id="70134846"/>
<protein>
    <submittedName>
        <fullName evidence="1">Uncharacterized protein</fullName>
    </submittedName>
</protein>
<sequence>MITELQERNSAPRDHILFGLFLVVESHTINPTPEEEMPSIIDQTTGKEFKPNLLISTKNLTRGLGGQIREMAAITSMFESIEAFRTKGMTKPRNPMILTFEDQKKVKPKLPNGPVLINGKRLSIRDTNGSIRELD</sequence>